<evidence type="ECO:0000256" key="1">
    <source>
        <dbReference type="ARBA" id="ARBA00004752"/>
    </source>
</evidence>
<evidence type="ECO:0000259" key="15">
    <source>
        <dbReference type="Pfam" id="PF06832"/>
    </source>
</evidence>
<comment type="similarity">
    <text evidence="2">In the C-terminal section; belongs to the transpeptidase family.</text>
</comment>
<organism evidence="16 17">
    <name type="scientific">Desulfocicer vacuolatum DSM 3385</name>
    <dbReference type="NCBI Taxonomy" id="1121400"/>
    <lineage>
        <taxon>Bacteria</taxon>
        <taxon>Pseudomonadati</taxon>
        <taxon>Thermodesulfobacteriota</taxon>
        <taxon>Desulfobacteria</taxon>
        <taxon>Desulfobacterales</taxon>
        <taxon>Desulfobacteraceae</taxon>
        <taxon>Desulfocicer</taxon>
    </lineage>
</organism>
<keyword evidence="6" id="KW-0328">Glycosyltransferase</keyword>
<dbReference type="GO" id="GO:0006508">
    <property type="term" value="P:proteolysis"/>
    <property type="evidence" value="ECO:0007669"/>
    <property type="project" value="UniProtKB-KW"/>
</dbReference>
<evidence type="ECO:0000313" key="17">
    <source>
        <dbReference type="Proteomes" id="UP000192418"/>
    </source>
</evidence>
<sequence length="793" mass="88406">MINSISRKNIFIFAFLLIAGIAMIGLGVKTCMDIKPLPRSLSHVTGVIKKPRLVDRHGIALTTTYTGTWNFHDQKPLHDMPSFLQKAFIFSEDRRFYDHGGVDWLARCHALFQNITAGRAVRGASTITEQVVRLIHPRPRTVWSRWIEGFEARQLEKTNTKLEILCFYLNQVPYASHRRGVAQAARFYFDRDVDSLNLKESMALAVLVRAPDYYDLYRHPGRIKAPLKTLATAMEKQKILTPSQCRTIATQAFELKRPALAINAPHFVRFVLNHHHSNNGIYPEKIHTTLDGGLQKQVQTLLDTNLASHRDKKVHNGAALVVDHATGEILAWAVGADKGKHHRTDHFSRPRSNKNQQQPATAEYPKPQKIKTHGQAINAATALRQPGSAMKPFVYAMALEKGWTAATLIRDSPLAARVGMGVHAYHNYSGHHYGPVTLRNALGNSLNIPAVRAIQFVGVKKYLIRLRSLGFTTLNQHPDFYGDGLALGNGEVSLYELIQAYTVLANQGRFIALRTVSGRPVQHNEQIFSKEVTSLMGHILSDAGARTLEFGRGGLLNFPVQTAVKTGTSSDYKDAWAMGYNCNFTVGVWMGNLNGSATRGMTGSRGPAFVLRSIFARLNQMKDTRPLYMSPRLVQQEISIDPMPPGPGKNVLSKSSENRSVRTEWFIPGSAPVKEMPLAMAPPIKREKPEQDRSSGSEPFRFIQPLNGMCLAMDPRIPDDREVLACQVAGTGPNDALAWCLDGRPLTITGSQFNWQIQPGRHVLEIAMRRSTGHEKLPGKNKIITDRVQFLVK</sequence>
<protein>
    <recommendedName>
        <fullName evidence="10">peptidoglycan glycosyltransferase</fullName>
        <ecNumber evidence="10">2.4.99.28</ecNumber>
    </recommendedName>
</protein>
<comment type="catalytic activity">
    <reaction evidence="11">
        <text>[GlcNAc-(1-&gt;4)-Mur2Ac(oyl-L-Ala-gamma-D-Glu-L-Lys-D-Ala-D-Ala)](n)-di-trans,octa-cis-undecaprenyl diphosphate + beta-D-GlcNAc-(1-&gt;4)-Mur2Ac(oyl-L-Ala-gamma-D-Glu-L-Lys-D-Ala-D-Ala)-di-trans,octa-cis-undecaprenyl diphosphate = [GlcNAc-(1-&gt;4)-Mur2Ac(oyl-L-Ala-gamma-D-Glu-L-Lys-D-Ala-D-Ala)](n+1)-di-trans,octa-cis-undecaprenyl diphosphate + di-trans,octa-cis-undecaprenyl diphosphate + H(+)</text>
        <dbReference type="Rhea" id="RHEA:23708"/>
        <dbReference type="Rhea" id="RHEA-COMP:9602"/>
        <dbReference type="Rhea" id="RHEA-COMP:9603"/>
        <dbReference type="ChEBI" id="CHEBI:15378"/>
        <dbReference type="ChEBI" id="CHEBI:58405"/>
        <dbReference type="ChEBI" id="CHEBI:60033"/>
        <dbReference type="ChEBI" id="CHEBI:78435"/>
        <dbReference type="EC" id="2.4.99.28"/>
    </reaction>
</comment>
<evidence type="ECO:0000259" key="13">
    <source>
        <dbReference type="Pfam" id="PF00905"/>
    </source>
</evidence>
<keyword evidence="5" id="KW-0645">Protease</keyword>
<dbReference type="GO" id="GO:0009252">
    <property type="term" value="P:peptidoglycan biosynthetic process"/>
    <property type="evidence" value="ECO:0007669"/>
    <property type="project" value="UniProtKB-UniPathway"/>
</dbReference>
<evidence type="ECO:0000256" key="4">
    <source>
        <dbReference type="ARBA" id="ARBA00022645"/>
    </source>
</evidence>
<dbReference type="Proteomes" id="UP000192418">
    <property type="component" value="Unassembled WGS sequence"/>
</dbReference>
<dbReference type="SUPFAM" id="SSF56601">
    <property type="entry name" value="beta-lactamase/transpeptidase-like"/>
    <property type="match status" value="1"/>
</dbReference>
<dbReference type="UniPathway" id="UPA00219"/>
<feature type="region of interest" description="Disordered" evidence="12">
    <location>
        <begin position="340"/>
        <end position="364"/>
    </location>
</feature>
<reference evidence="16 17" key="1">
    <citation type="submission" date="2017-04" db="EMBL/GenBank/DDBJ databases">
        <authorList>
            <person name="Afonso C.L."/>
            <person name="Miller P.J."/>
            <person name="Scott M.A."/>
            <person name="Spackman E."/>
            <person name="Goraichik I."/>
            <person name="Dimitrov K.M."/>
            <person name="Suarez D.L."/>
            <person name="Swayne D.E."/>
        </authorList>
    </citation>
    <scope>NUCLEOTIDE SEQUENCE [LARGE SCALE GENOMIC DNA]</scope>
    <source>
        <strain evidence="16 17">DSM 3385</strain>
    </source>
</reference>
<evidence type="ECO:0000256" key="6">
    <source>
        <dbReference type="ARBA" id="ARBA00022676"/>
    </source>
</evidence>
<dbReference type="GO" id="GO:0008658">
    <property type="term" value="F:penicillin binding"/>
    <property type="evidence" value="ECO:0007669"/>
    <property type="project" value="InterPro"/>
</dbReference>
<dbReference type="Gene3D" id="1.10.3810.10">
    <property type="entry name" value="Biosynthetic peptidoglycan transglycosylase-like"/>
    <property type="match status" value="1"/>
</dbReference>
<dbReference type="InterPro" id="IPR001460">
    <property type="entry name" value="PCN-bd_Tpept"/>
</dbReference>
<dbReference type="OrthoDB" id="9766909at2"/>
<dbReference type="EC" id="2.4.99.28" evidence="10"/>
<accession>A0A1W2E7K5</accession>
<dbReference type="PANTHER" id="PTHR32282:SF15">
    <property type="entry name" value="PENICILLIN-BINDING PROTEIN 1C"/>
    <property type="match status" value="1"/>
</dbReference>
<dbReference type="GO" id="GO:0004180">
    <property type="term" value="F:carboxypeptidase activity"/>
    <property type="evidence" value="ECO:0007669"/>
    <property type="project" value="UniProtKB-KW"/>
</dbReference>
<proteinExistence type="inferred from homology"/>
<dbReference type="InterPro" id="IPR009647">
    <property type="entry name" value="PBP_C"/>
</dbReference>
<dbReference type="STRING" id="1121400.SAMN02746065_12610"/>
<dbReference type="SUPFAM" id="SSF53955">
    <property type="entry name" value="Lysozyme-like"/>
    <property type="match status" value="1"/>
</dbReference>
<dbReference type="InterPro" id="IPR050396">
    <property type="entry name" value="Glycosyltr_51/Transpeptidase"/>
</dbReference>
<dbReference type="AlphaFoldDB" id="A0A1W2E7K5"/>
<keyword evidence="17" id="KW-1185">Reference proteome</keyword>
<dbReference type="InterPro" id="IPR012338">
    <property type="entry name" value="Beta-lactam/transpept-like"/>
</dbReference>
<keyword evidence="7" id="KW-0808">Transferase</keyword>
<dbReference type="EMBL" id="FWXY01000026">
    <property type="protein sequence ID" value="SMD05760.1"/>
    <property type="molecule type" value="Genomic_DNA"/>
</dbReference>
<feature type="domain" description="Penicillin-binding protein transpeptidase" evidence="13">
    <location>
        <begin position="317"/>
        <end position="580"/>
    </location>
</feature>
<feature type="domain" description="Glycosyl transferase family 51" evidence="14">
    <location>
        <begin position="69"/>
        <end position="234"/>
    </location>
</feature>
<feature type="compositionally biased region" description="Basic residues" evidence="12">
    <location>
        <begin position="340"/>
        <end position="352"/>
    </location>
</feature>
<dbReference type="GO" id="GO:0008955">
    <property type="term" value="F:peptidoglycan glycosyltransferase activity"/>
    <property type="evidence" value="ECO:0007669"/>
    <property type="project" value="UniProtKB-EC"/>
</dbReference>
<keyword evidence="8" id="KW-0378">Hydrolase</keyword>
<dbReference type="Pfam" id="PF00905">
    <property type="entry name" value="Transpeptidase"/>
    <property type="match status" value="1"/>
</dbReference>
<evidence type="ECO:0000256" key="7">
    <source>
        <dbReference type="ARBA" id="ARBA00022679"/>
    </source>
</evidence>
<dbReference type="Pfam" id="PF06832">
    <property type="entry name" value="BiPBP_C"/>
    <property type="match status" value="1"/>
</dbReference>
<dbReference type="PANTHER" id="PTHR32282">
    <property type="entry name" value="BINDING PROTEIN TRANSPEPTIDASE, PUTATIVE-RELATED"/>
    <property type="match status" value="1"/>
</dbReference>
<gene>
    <name evidence="16" type="ORF">SAMN02746065_12610</name>
</gene>
<dbReference type="InterPro" id="IPR023346">
    <property type="entry name" value="Lysozyme-like_dom_sf"/>
</dbReference>
<evidence type="ECO:0000256" key="9">
    <source>
        <dbReference type="ARBA" id="ARBA00023268"/>
    </source>
</evidence>
<evidence type="ECO:0000256" key="10">
    <source>
        <dbReference type="ARBA" id="ARBA00044770"/>
    </source>
</evidence>
<evidence type="ECO:0000259" key="14">
    <source>
        <dbReference type="Pfam" id="PF00912"/>
    </source>
</evidence>
<dbReference type="Gene3D" id="3.40.710.10">
    <property type="entry name" value="DD-peptidase/beta-lactamase superfamily"/>
    <property type="match status" value="2"/>
</dbReference>
<keyword evidence="4" id="KW-0121">Carboxypeptidase</keyword>
<evidence type="ECO:0000256" key="12">
    <source>
        <dbReference type="SAM" id="MobiDB-lite"/>
    </source>
</evidence>
<keyword evidence="9" id="KW-0511">Multifunctional enzyme</keyword>
<feature type="domain" description="Penicillin-binding C-terminal" evidence="15">
    <location>
        <begin position="692"/>
        <end position="766"/>
    </location>
</feature>
<comment type="similarity">
    <text evidence="3">In the N-terminal section; belongs to the glycosyltransferase 51 family.</text>
</comment>
<dbReference type="GO" id="GO:0030288">
    <property type="term" value="C:outer membrane-bounded periplasmic space"/>
    <property type="evidence" value="ECO:0007669"/>
    <property type="project" value="TreeGrafter"/>
</dbReference>
<evidence type="ECO:0000256" key="11">
    <source>
        <dbReference type="ARBA" id="ARBA00049902"/>
    </source>
</evidence>
<name>A0A1W2E7K5_9BACT</name>
<dbReference type="InterPro" id="IPR036950">
    <property type="entry name" value="PBP_transglycosylase"/>
</dbReference>
<evidence type="ECO:0000256" key="3">
    <source>
        <dbReference type="ARBA" id="ARBA00007739"/>
    </source>
</evidence>
<evidence type="ECO:0000256" key="5">
    <source>
        <dbReference type="ARBA" id="ARBA00022670"/>
    </source>
</evidence>
<dbReference type="RefSeq" id="WP_084071342.1">
    <property type="nucleotide sequence ID" value="NZ_FWXY01000026.1"/>
</dbReference>
<dbReference type="InterPro" id="IPR001264">
    <property type="entry name" value="Glyco_trans_51"/>
</dbReference>
<evidence type="ECO:0000313" key="16">
    <source>
        <dbReference type="EMBL" id="SMD05760.1"/>
    </source>
</evidence>
<evidence type="ECO:0000256" key="8">
    <source>
        <dbReference type="ARBA" id="ARBA00022801"/>
    </source>
</evidence>
<comment type="pathway">
    <text evidence="1">Cell wall biogenesis; peptidoglycan biosynthesis.</text>
</comment>
<dbReference type="Pfam" id="PF00912">
    <property type="entry name" value="Transgly"/>
    <property type="match status" value="1"/>
</dbReference>
<evidence type="ECO:0000256" key="2">
    <source>
        <dbReference type="ARBA" id="ARBA00007090"/>
    </source>
</evidence>